<keyword evidence="2" id="KW-0479">Metal-binding</keyword>
<dbReference type="GO" id="GO:0008270">
    <property type="term" value="F:zinc ion binding"/>
    <property type="evidence" value="ECO:0007669"/>
    <property type="project" value="UniProtKB-KW"/>
</dbReference>
<feature type="compositionally biased region" description="Polar residues" evidence="6">
    <location>
        <begin position="388"/>
        <end position="399"/>
    </location>
</feature>
<dbReference type="SMART" id="SM00581">
    <property type="entry name" value="PSP"/>
    <property type="match status" value="1"/>
</dbReference>
<dbReference type="Proteomes" id="UP000504606">
    <property type="component" value="Unplaced"/>
</dbReference>
<dbReference type="KEGG" id="foc:113204771"/>
<feature type="region of interest" description="Disordered" evidence="6">
    <location>
        <begin position="1"/>
        <end position="26"/>
    </location>
</feature>
<feature type="compositionally biased region" description="Acidic residues" evidence="6">
    <location>
        <begin position="13"/>
        <end position="25"/>
    </location>
</feature>
<accession>A0A6J1S9C4</accession>
<dbReference type="InterPro" id="IPR052115">
    <property type="entry name" value="NEXT_complex_subunit_ZCCHC8"/>
</dbReference>
<gene>
    <name evidence="9" type="primary">LOC113204771</name>
</gene>
<dbReference type="AlphaFoldDB" id="A0A6J1S9C4"/>
<evidence type="ECO:0000256" key="6">
    <source>
        <dbReference type="SAM" id="MobiDB-lite"/>
    </source>
</evidence>
<dbReference type="GO" id="GO:0071013">
    <property type="term" value="C:catalytic step 2 spliceosome"/>
    <property type="evidence" value="ECO:0007669"/>
    <property type="project" value="TreeGrafter"/>
</dbReference>
<dbReference type="GeneID" id="113204771"/>
<dbReference type="Pfam" id="PF04046">
    <property type="entry name" value="PSP"/>
    <property type="match status" value="1"/>
</dbReference>
<comment type="subcellular location">
    <subcellularLocation>
        <location evidence="1">Nucleus</location>
    </subcellularLocation>
</comment>
<keyword evidence="4" id="KW-0862">Zinc</keyword>
<dbReference type="RefSeq" id="XP_026275850.1">
    <property type="nucleotide sequence ID" value="XM_026420065.2"/>
</dbReference>
<dbReference type="PANTHER" id="PTHR13316:SF0">
    <property type="entry name" value="ZINC FINGER CCHC DOMAIN-CONTAINING PROTEIN 8"/>
    <property type="match status" value="1"/>
</dbReference>
<feature type="compositionally biased region" description="Polar residues" evidence="6">
    <location>
        <begin position="320"/>
        <end position="331"/>
    </location>
</feature>
<dbReference type="OrthoDB" id="8026949at2759"/>
<evidence type="ECO:0000256" key="2">
    <source>
        <dbReference type="ARBA" id="ARBA00022723"/>
    </source>
</evidence>
<feature type="compositionally biased region" description="Low complexity" evidence="6">
    <location>
        <begin position="361"/>
        <end position="375"/>
    </location>
</feature>
<evidence type="ECO:0000256" key="1">
    <source>
        <dbReference type="ARBA" id="ARBA00004123"/>
    </source>
</evidence>
<evidence type="ECO:0000256" key="3">
    <source>
        <dbReference type="ARBA" id="ARBA00022771"/>
    </source>
</evidence>
<name>A0A6J1S9C4_FRAOC</name>
<feature type="domain" description="PSP proline-rich" evidence="7">
    <location>
        <begin position="126"/>
        <end position="178"/>
    </location>
</feature>
<evidence type="ECO:0000256" key="4">
    <source>
        <dbReference type="ARBA" id="ARBA00022833"/>
    </source>
</evidence>
<keyword evidence="8" id="KW-1185">Reference proteome</keyword>
<dbReference type="PANTHER" id="PTHR13316">
    <property type="entry name" value="ZINC FINGER, CCHC DOMAIN CONTAINING 8"/>
    <property type="match status" value="1"/>
</dbReference>
<evidence type="ECO:0000256" key="5">
    <source>
        <dbReference type="ARBA" id="ARBA00023242"/>
    </source>
</evidence>
<dbReference type="GO" id="GO:0003723">
    <property type="term" value="F:RNA binding"/>
    <property type="evidence" value="ECO:0007669"/>
    <property type="project" value="TreeGrafter"/>
</dbReference>
<organism evidence="8 9">
    <name type="scientific">Frankliniella occidentalis</name>
    <name type="common">Western flower thrips</name>
    <name type="synonym">Euthrips occidentalis</name>
    <dbReference type="NCBI Taxonomy" id="133901"/>
    <lineage>
        <taxon>Eukaryota</taxon>
        <taxon>Metazoa</taxon>
        <taxon>Ecdysozoa</taxon>
        <taxon>Arthropoda</taxon>
        <taxon>Hexapoda</taxon>
        <taxon>Insecta</taxon>
        <taxon>Pterygota</taxon>
        <taxon>Neoptera</taxon>
        <taxon>Paraneoptera</taxon>
        <taxon>Thysanoptera</taxon>
        <taxon>Terebrantia</taxon>
        <taxon>Thripoidea</taxon>
        <taxon>Thripidae</taxon>
        <taxon>Frankliniella</taxon>
    </lineage>
</organism>
<feature type="region of interest" description="Disordered" evidence="6">
    <location>
        <begin position="58"/>
        <end position="77"/>
    </location>
</feature>
<evidence type="ECO:0000313" key="9">
    <source>
        <dbReference type="RefSeq" id="XP_026275850.1"/>
    </source>
</evidence>
<keyword evidence="5" id="KW-0539">Nucleus</keyword>
<sequence>MGESPGSPADLNAQEDGELSNDTDFSDLFVIDSTPAVVKSNLDTPAYDTKFSEVLQVQKKEDVDTKPKRPKPPQNSCWNCNGEHSLRECKAPRDHEAINRNRLIFQSKQGPRPKASRYHLDSDQKYPHIVAGRISKKLYRALGLQRNQLPRHIYRMRTLGYPPGWVEEARVTHSGLTLFDSQGQEVAESGFESGEIVSEGAKDKFDFKKIIEYPGFNCPCGPDTIDETERLNSKPMAERDSIKFMKTMWQGKAVKAYKRRKMNTSDTSGTPDKKGSLLLLDDMELDSEDAASSDDDGEVKDTRAESPGPSTLLQGEEMDNNTAEEGSSPSTPLKAVKRPMPGSPKSSDSKRPKLDDETPANSLSGQNLSLLNEGSAPSTPVAERKTDSSSTPSTPNLGSVTSVSLGTPILVSSPFLCLPSADKFAKNICDVINFENLPDSTGKYETMSGLIKKVRKFVSKHNSEEDE</sequence>
<dbReference type="InterPro" id="IPR006568">
    <property type="entry name" value="PSP_pro-rich"/>
</dbReference>
<feature type="compositionally biased region" description="Basic and acidic residues" evidence="6">
    <location>
        <begin position="347"/>
        <end position="356"/>
    </location>
</feature>
<feature type="compositionally biased region" description="Acidic residues" evidence="6">
    <location>
        <begin position="287"/>
        <end position="298"/>
    </location>
</feature>
<evidence type="ECO:0000259" key="7">
    <source>
        <dbReference type="SMART" id="SM00581"/>
    </source>
</evidence>
<proteinExistence type="predicted"/>
<evidence type="ECO:0000313" key="8">
    <source>
        <dbReference type="Proteomes" id="UP000504606"/>
    </source>
</evidence>
<feature type="region of interest" description="Disordered" evidence="6">
    <location>
        <begin position="287"/>
        <end position="399"/>
    </location>
</feature>
<feature type="compositionally biased region" description="Basic and acidic residues" evidence="6">
    <location>
        <begin position="58"/>
        <end position="67"/>
    </location>
</feature>
<protein>
    <submittedName>
        <fullName evidence="9">Zinc finger CCHC domain-containing protein 8 homolog</fullName>
    </submittedName>
</protein>
<reference evidence="9" key="1">
    <citation type="submission" date="2025-08" db="UniProtKB">
        <authorList>
            <consortium name="RefSeq"/>
        </authorList>
    </citation>
    <scope>IDENTIFICATION</scope>
    <source>
        <tissue evidence="9">Whole organism</tissue>
    </source>
</reference>
<keyword evidence="3" id="KW-0863">Zinc-finger</keyword>